<protein>
    <submittedName>
        <fullName evidence="1">Uncharacterized protein</fullName>
    </submittedName>
</protein>
<accession>A0ACB8EVH7</accession>
<comment type="caution">
    <text evidence="1">The sequence shown here is derived from an EMBL/GenBank/DDBJ whole genome shotgun (WGS) entry which is preliminary data.</text>
</comment>
<organism evidence="1 2">
    <name type="scientific">Sphaerodactylus townsendi</name>
    <dbReference type="NCBI Taxonomy" id="933632"/>
    <lineage>
        <taxon>Eukaryota</taxon>
        <taxon>Metazoa</taxon>
        <taxon>Chordata</taxon>
        <taxon>Craniata</taxon>
        <taxon>Vertebrata</taxon>
        <taxon>Euteleostomi</taxon>
        <taxon>Lepidosauria</taxon>
        <taxon>Squamata</taxon>
        <taxon>Bifurcata</taxon>
        <taxon>Gekkota</taxon>
        <taxon>Sphaerodactylidae</taxon>
        <taxon>Sphaerodactylus</taxon>
    </lineage>
</organism>
<name>A0ACB8EVH7_9SAUR</name>
<dbReference type="EMBL" id="CM037628">
    <property type="protein sequence ID" value="KAH7996616.1"/>
    <property type="molecule type" value="Genomic_DNA"/>
</dbReference>
<keyword evidence="2" id="KW-1185">Reference proteome</keyword>
<proteinExistence type="predicted"/>
<gene>
    <name evidence="1" type="ORF">K3G42_008572</name>
</gene>
<sequence length="210" mass="23369">MKDKVMDKPMEVVEDGSQVIPNPIIPGRKPAGQLDPRGKPPSEGPAEAAVNSPDLTEEPVLNLIDAGLAINSAYPLILYPERNIKLILSFDFSSGDPFESRVNSPDLTEEPVLNLIDAGLAINSAYPLILYPERNVKLILSFDFSSEDPFETLKKTVDYCQKNRIPFPKINEEELKDTENPSDCYIFRGDNGLTVMHFPQFNRVNCAGNF</sequence>
<reference evidence="1" key="1">
    <citation type="submission" date="2021-08" db="EMBL/GenBank/DDBJ databases">
        <title>The first chromosome-level gecko genome reveals the dynamic sex chromosomes of Neotropical dwarf geckos (Sphaerodactylidae: Sphaerodactylus).</title>
        <authorList>
            <person name="Pinto B.J."/>
            <person name="Keating S.E."/>
            <person name="Gamble T."/>
        </authorList>
    </citation>
    <scope>NUCLEOTIDE SEQUENCE</scope>
    <source>
        <strain evidence="1">TG3544</strain>
    </source>
</reference>
<dbReference type="Proteomes" id="UP000827872">
    <property type="component" value="Linkage Group LG15"/>
</dbReference>
<evidence type="ECO:0000313" key="2">
    <source>
        <dbReference type="Proteomes" id="UP000827872"/>
    </source>
</evidence>
<evidence type="ECO:0000313" key="1">
    <source>
        <dbReference type="EMBL" id="KAH7996616.1"/>
    </source>
</evidence>